<dbReference type="STRING" id="1346286.SAMN05444362_10125"/>
<gene>
    <name evidence="2" type="ORF">SAMN05444362_10125</name>
</gene>
<organism evidence="2 3">
    <name type="scientific">Dysgonomonas macrotermitis</name>
    <dbReference type="NCBI Taxonomy" id="1346286"/>
    <lineage>
        <taxon>Bacteria</taxon>
        <taxon>Pseudomonadati</taxon>
        <taxon>Bacteroidota</taxon>
        <taxon>Bacteroidia</taxon>
        <taxon>Bacteroidales</taxon>
        <taxon>Dysgonomonadaceae</taxon>
        <taxon>Dysgonomonas</taxon>
    </lineage>
</organism>
<feature type="transmembrane region" description="Helical" evidence="1">
    <location>
        <begin position="89"/>
        <end position="108"/>
    </location>
</feature>
<dbReference type="AlphaFoldDB" id="A0A1M4SCW4"/>
<sequence>MEVIFYIAVLLCTIIEIIQLSDTKRIVNAIYRFKEDEKMTANLGIYTLASFYYWIILFIGLLSFQWYFFLLIIIMGFIPKGKYIWIRRVDSLITISILLFIVLNKFHFHINLF</sequence>
<keyword evidence="1" id="KW-1133">Transmembrane helix</keyword>
<proteinExistence type="predicted"/>
<keyword evidence="1" id="KW-0812">Transmembrane</keyword>
<evidence type="ECO:0008006" key="4">
    <source>
        <dbReference type="Google" id="ProtNLM"/>
    </source>
</evidence>
<reference evidence="3" key="1">
    <citation type="submission" date="2016-11" db="EMBL/GenBank/DDBJ databases">
        <authorList>
            <person name="Varghese N."/>
            <person name="Submissions S."/>
        </authorList>
    </citation>
    <scope>NUCLEOTIDE SEQUENCE [LARGE SCALE GENOMIC DNA]</scope>
    <source>
        <strain evidence="3">DSM 27370</strain>
    </source>
</reference>
<feature type="transmembrane region" description="Helical" evidence="1">
    <location>
        <begin position="51"/>
        <end position="77"/>
    </location>
</feature>
<dbReference type="EMBL" id="FQUC01000001">
    <property type="protein sequence ID" value="SHE30049.1"/>
    <property type="molecule type" value="Genomic_DNA"/>
</dbReference>
<accession>A0A1M4SCW4</accession>
<evidence type="ECO:0000313" key="2">
    <source>
        <dbReference type="EMBL" id="SHE30049.1"/>
    </source>
</evidence>
<name>A0A1M4SCW4_9BACT</name>
<keyword evidence="1" id="KW-0472">Membrane</keyword>
<evidence type="ECO:0000313" key="3">
    <source>
        <dbReference type="Proteomes" id="UP000184480"/>
    </source>
</evidence>
<protein>
    <recommendedName>
        <fullName evidence="4">UbiA prenyltransferase family protein</fullName>
    </recommendedName>
</protein>
<dbReference type="Proteomes" id="UP000184480">
    <property type="component" value="Unassembled WGS sequence"/>
</dbReference>
<evidence type="ECO:0000256" key="1">
    <source>
        <dbReference type="SAM" id="Phobius"/>
    </source>
</evidence>
<keyword evidence="3" id="KW-1185">Reference proteome</keyword>